<dbReference type="Gene3D" id="6.10.140.2220">
    <property type="match status" value="1"/>
</dbReference>
<accession>A0A8H6IJB1</accession>
<keyword evidence="2" id="KW-0863">Zinc-finger</keyword>
<feature type="domain" description="MYND-type" evidence="4">
    <location>
        <begin position="426"/>
        <end position="457"/>
    </location>
</feature>
<dbReference type="SUPFAM" id="SSF144232">
    <property type="entry name" value="HIT/MYND zinc finger-like"/>
    <property type="match status" value="1"/>
</dbReference>
<dbReference type="EMBL" id="JACGCI010000002">
    <property type="protein sequence ID" value="KAF6765352.1"/>
    <property type="molecule type" value="Genomic_DNA"/>
</dbReference>
<keyword evidence="6" id="KW-1185">Reference proteome</keyword>
<evidence type="ECO:0000256" key="1">
    <source>
        <dbReference type="ARBA" id="ARBA00022723"/>
    </source>
</evidence>
<dbReference type="GO" id="GO:0008270">
    <property type="term" value="F:zinc ion binding"/>
    <property type="evidence" value="ECO:0007669"/>
    <property type="project" value="UniProtKB-KW"/>
</dbReference>
<protein>
    <recommendedName>
        <fullName evidence="4">MYND-type domain-containing protein</fullName>
    </recommendedName>
</protein>
<evidence type="ECO:0000256" key="3">
    <source>
        <dbReference type="ARBA" id="ARBA00022833"/>
    </source>
</evidence>
<organism evidence="5 6">
    <name type="scientific">Ephemerocybe angulata</name>
    <dbReference type="NCBI Taxonomy" id="980116"/>
    <lineage>
        <taxon>Eukaryota</taxon>
        <taxon>Fungi</taxon>
        <taxon>Dikarya</taxon>
        <taxon>Basidiomycota</taxon>
        <taxon>Agaricomycotina</taxon>
        <taxon>Agaricomycetes</taxon>
        <taxon>Agaricomycetidae</taxon>
        <taxon>Agaricales</taxon>
        <taxon>Agaricineae</taxon>
        <taxon>Psathyrellaceae</taxon>
        <taxon>Ephemerocybe</taxon>
    </lineage>
</organism>
<evidence type="ECO:0000259" key="4">
    <source>
        <dbReference type="Pfam" id="PF01753"/>
    </source>
</evidence>
<dbReference type="InterPro" id="IPR002893">
    <property type="entry name" value="Znf_MYND"/>
</dbReference>
<dbReference type="AlphaFoldDB" id="A0A8H6IJB1"/>
<gene>
    <name evidence="5" type="ORF">DFP72DRAFT_1162323</name>
</gene>
<dbReference type="Proteomes" id="UP000521943">
    <property type="component" value="Unassembled WGS sequence"/>
</dbReference>
<reference evidence="5 6" key="1">
    <citation type="submission" date="2020-07" db="EMBL/GenBank/DDBJ databases">
        <title>Comparative genomics of pyrophilous fungi reveals a link between fire events and developmental genes.</title>
        <authorList>
            <consortium name="DOE Joint Genome Institute"/>
            <person name="Steindorff A.S."/>
            <person name="Carver A."/>
            <person name="Calhoun S."/>
            <person name="Stillman K."/>
            <person name="Liu H."/>
            <person name="Lipzen A."/>
            <person name="Pangilinan J."/>
            <person name="Labutti K."/>
            <person name="Bruns T.D."/>
            <person name="Grigoriev I.V."/>
        </authorList>
    </citation>
    <scope>NUCLEOTIDE SEQUENCE [LARGE SCALE GENOMIC DNA]</scope>
    <source>
        <strain evidence="5 6">CBS 144469</strain>
    </source>
</reference>
<evidence type="ECO:0000313" key="6">
    <source>
        <dbReference type="Proteomes" id="UP000521943"/>
    </source>
</evidence>
<dbReference type="OrthoDB" id="5945798at2759"/>
<dbReference type="Pfam" id="PF01753">
    <property type="entry name" value="zf-MYND"/>
    <property type="match status" value="1"/>
</dbReference>
<evidence type="ECO:0000256" key="2">
    <source>
        <dbReference type="ARBA" id="ARBA00022771"/>
    </source>
</evidence>
<comment type="caution">
    <text evidence="5">The sequence shown here is derived from an EMBL/GenBank/DDBJ whole genome shotgun (WGS) entry which is preliminary data.</text>
</comment>
<proteinExistence type="predicted"/>
<sequence length="614" mass="69967">MAQHSTWKVRNNLHYLGTQSVSTSLVSTQQSISFEEYSNDIPFRNSGPEEGIAPSYWRHVFPERNLDPWRNIFDTLSGSNIPKCNILPDSSAISVTAINNARAALHQAETVISALGEGKDLPEAKDFVDSHFYMLLECWNDVLKWLLYLMLNTPNASDPLTIFASIRAFAAMICFDGWSHLQEEILDKPHTIDFIYLLLHQQDPYMTMRSELRAKVVKSLYERPGRMCSGITRGYNLWSPVAAGYDMPTLSLVVSKLGQDPEISMKIRCTGMASEAWYTMAGGMAYLTGYDPRATLDHITPHSHHRILALVRANAVSTAFKCLVRLMAEEEPGKRRVSILAELVLRCILAHMTASEVYRAVLEDLTGKEDVLDRYIKEVGSKSSIVQQYQRVIDLSRLVVEKHPKLKLSLCWNREHPESSTGEESDAKLWQCSDCLSVAYCSEECRTEDWSRFHSHERKLLARTQDFNAQAPSYSYVSQTVRQDQLRFLECTINSSPPDLSEHPQQPTHIMIDFRGELGDVQFMDSSEPLKFCLHPQGEVHCPGAFQNRVAQFSNYICAEAIFAYDWQWSTHVFAKLRYSPEASEGTRYRVMDSVFVFQPDQDRLTRQSWGDVA</sequence>
<keyword evidence="1" id="KW-0479">Metal-binding</keyword>
<keyword evidence="3" id="KW-0862">Zinc</keyword>
<evidence type="ECO:0000313" key="5">
    <source>
        <dbReference type="EMBL" id="KAF6765352.1"/>
    </source>
</evidence>
<name>A0A8H6IJB1_9AGAR</name>